<evidence type="ECO:0000313" key="2">
    <source>
        <dbReference type="Proteomes" id="UP000324222"/>
    </source>
</evidence>
<protein>
    <submittedName>
        <fullName evidence="1">Uncharacterized protein</fullName>
    </submittedName>
</protein>
<dbReference type="AlphaFoldDB" id="A0A5B7JAR3"/>
<evidence type="ECO:0000313" key="1">
    <source>
        <dbReference type="EMBL" id="MPC89484.1"/>
    </source>
</evidence>
<reference evidence="1 2" key="1">
    <citation type="submission" date="2019-05" db="EMBL/GenBank/DDBJ databases">
        <title>Another draft genome of Portunus trituberculatus and its Hox gene families provides insights of decapod evolution.</title>
        <authorList>
            <person name="Jeong J.-H."/>
            <person name="Song I."/>
            <person name="Kim S."/>
            <person name="Choi T."/>
            <person name="Kim D."/>
            <person name="Ryu S."/>
            <person name="Kim W."/>
        </authorList>
    </citation>
    <scope>NUCLEOTIDE SEQUENCE [LARGE SCALE GENOMIC DNA]</scope>
    <source>
        <tissue evidence="1">Muscle</tissue>
    </source>
</reference>
<organism evidence="1 2">
    <name type="scientific">Portunus trituberculatus</name>
    <name type="common">Swimming crab</name>
    <name type="synonym">Neptunus trituberculatus</name>
    <dbReference type="NCBI Taxonomy" id="210409"/>
    <lineage>
        <taxon>Eukaryota</taxon>
        <taxon>Metazoa</taxon>
        <taxon>Ecdysozoa</taxon>
        <taxon>Arthropoda</taxon>
        <taxon>Crustacea</taxon>
        <taxon>Multicrustacea</taxon>
        <taxon>Malacostraca</taxon>
        <taxon>Eumalacostraca</taxon>
        <taxon>Eucarida</taxon>
        <taxon>Decapoda</taxon>
        <taxon>Pleocyemata</taxon>
        <taxon>Brachyura</taxon>
        <taxon>Eubrachyura</taxon>
        <taxon>Portunoidea</taxon>
        <taxon>Portunidae</taxon>
        <taxon>Portuninae</taxon>
        <taxon>Portunus</taxon>
    </lineage>
</organism>
<proteinExistence type="predicted"/>
<dbReference type="Proteomes" id="UP000324222">
    <property type="component" value="Unassembled WGS sequence"/>
</dbReference>
<name>A0A5B7JAR3_PORTR</name>
<dbReference type="EMBL" id="VSRR010081177">
    <property type="protein sequence ID" value="MPC89484.1"/>
    <property type="molecule type" value="Genomic_DNA"/>
</dbReference>
<keyword evidence="2" id="KW-1185">Reference proteome</keyword>
<gene>
    <name evidence="1" type="ORF">E2C01_084435</name>
</gene>
<accession>A0A5B7JAR3</accession>
<sequence>MKEGNKATGRDLPRVFGLAILPSLGAHRGLTTQYFRRFPVK</sequence>
<comment type="caution">
    <text evidence="1">The sequence shown here is derived from an EMBL/GenBank/DDBJ whole genome shotgun (WGS) entry which is preliminary data.</text>
</comment>